<dbReference type="PANTHER" id="PTHR43327:SF10">
    <property type="entry name" value="STOMATIN-LIKE PROTEIN 2, MITOCHONDRIAL"/>
    <property type="match status" value="1"/>
</dbReference>
<dbReference type="AlphaFoldDB" id="A0A8S1PL71"/>
<dbReference type="GO" id="GO:0005739">
    <property type="term" value="C:mitochondrion"/>
    <property type="evidence" value="ECO:0007669"/>
    <property type="project" value="TreeGrafter"/>
</dbReference>
<organism evidence="3 4">
    <name type="scientific">Paramecium sonneborni</name>
    <dbReference type="NCBI Taxonomy" id="65129"/>
    <lineage>
        <taxon>Eukaryota</taxon>
        <taxon>Sar</taxon>
        <taxon>Alveolata</taxon>
        <taxon>Ciliophora</taxon>
        <taxon>Intramacronucleata</taxon>
        <taxon>Oligohymenophorea</taxon>
        <taxon>Peniculida</taxon>
        <taxon>Parameciidae</taxon>
        <taxon>Paramecium</taxon>
    </lineage>
</organism>
<comment type="caution">
    <text evidence="3">The sequence shown here is derived from an EMBL/GenBank/DDBJ whole genome shotgun (WGS) entry which is preliminary data.</text>
</comment>
<dbReference type="GO" id="GO:0007005">
    <property type="term" value="P:mitochondrion organization"/>
    <property type="evidence" value="ECO:0007669"/>
    <property type="project" value="TreeGrafter"/>
</dbReference>
<proteinExistence type="inferred from homology"/>
<dbReference type="SMART" id="SM00244">
    <property type="entry name" value="PHB"/>
    <property type="match status" value="1"/>
</dbReference>
<protein>
    <recommendedName>
        <fullName evidence="2">Band 7 domain-containing protein</fullName>
    </recommendedName>
</protein>
<dbReference type="InterPro" id="IPR032435">
    <property type="entry name" value="STML2-like_C"/>
</dbReference>
<dbReference type="Pfam" id="PF16200">
    <property type="entry name" value="Band_7_C"/>
    <property type="match status" value="1"/>
</dbReference>
<dbReference type="CDD" id="cd08829">
    <property type="entry name" value="SPFH_paraslipin"/>
    <property type="match status" value="1"/>
</dbReference>
<dbReference type="OrthoDB" id="434619at2759"/>
<dbReference type="Proteomes" id="UP000692954">
    <property type="component" value="Unassembled WGS sequence"/>
</dbReference>
<gene>
    <name evidence="3" type="ORF">PSON_ATCC_30995.1.T0800191</name>
</gene>
<keyword evidence="4" id="KW-1185">Reference proteome</keyword>
<evidence type="ECO:0000259" key="2">
    <source>
        <dbReference type="SMART" id="SM00244"/>
    </source>
</evidence>
<dbReference type="InterPro" id="IPR001107">
    <property type="entry name" value="Band_7"/>
</dbReference>
<reference evidence="3" key="1">
    <citation type="submission" date="2021-01" db="EMBL/GenBank/DDBJ databases">
        <authorList>
            <consortium name="Genoscope - CEA"/>
            <person name="William W."/>
        </authorList>
    </citation>
    <scope>NUCLEOTIDE SEQUENCE</scope>
</reference>
<dbReference type="InterPro" id="IPR050710">
    <property type="entry name" value="Band7/mec-2_domain"/>
</dbReference>
<dbReference type="EMBL" id="CAJJDN010000080">
    <property type="protein sequence ID" value="CAD8103631.1"/>
    <property type="molecule type" value="Genomic_DNA"/>
</dbReference>
<evidence type="ECO:0000313" key="4">
    <source>
        <dbReference type="Proteomes" id="UP000692954"/>
    </source>
</evidence>
<comment type="similarity">
    <text evidence="1">Belongs to the band 7/mec-2 family.</text>
</comment>
<evidence type="ECO:0000256" key="1">
    <source>
        <dbReference type="ARBA" id="ARBA00008164"/>
    </source>
</evidence>
<accession>A0A8S1PL71</accession>
<name>A0A8S1PL71_9CILI</name>
<feature type="domain" description="Band 7" evidence="2">
    <location>
        <begin position="37"/>
        <end position="195"/>
    </location>
</feature>
<evidence type="ECO:0000313" key="3">
    <source>
        <dbReference type="EMBL" id="CAD8103631.1"/>
    </source>
</evidence>
<dbReference type="PANTHER" id="PTHR43327">
    <property type="entry name" value="STOMATIN-LIKE PROTEIN 2, MITOCHONDRIAL"/>
    <property type="match status" value="1"/>
</dbReference>
<sequence length="310" mass="35439">MQSKEDIWSQVLMKKIYILFEDNYQHKNYSMGAALRSFFVPVPHQTVCVLQRFGKYTRTLTPGLNWKIPFIEEIAYEHSLKEQAFMIYAQNAVTKDNVIIQIDGVLYIQVDDPVKCSYGAQKPIDYAQILAQSVMRAEIGKLTLDQTFEEREKMNALILAGLSEAVQEWGLKCLRYEIKDIKVTENIRKAMNMEAEAERTKRTQILHSEAKQQSQINLAEGQRLSKILKAEGLAESIVIRSTATVQRIEAISSAMNSEEGELAARFNLAEEYLDAFKKLEGKQILVNSDVNNPKELIKKALDMVDVRLQQ</sequence>
<dbReference type="Pfam" id="PF01145">
    <property type="entry name" value="Band_7"/>
    <property type="match status" value="1"/>
</dbReference>